<dbReference type="InterPro" id="IPR038109">
    <property type="entry name" value="DNA_bind_recomb_sf"/>
</dbReference>
<accession>Q3SMV6</accession>
<reference evidence="5 6" key="1">
    <citation type="journal article" date="2006" name="Appl. Environ. Microbiol.">
        <title>Genome sequence of the chemolithoautotrophic nitrite-oxidizing bacterium Nitrobacter winogradskyi Nb-255.</title>
        <authorList>
            <person name="Starkenburg S.R."/>
            <person name="Chain P.S."/>
            <person name="Sayavedra-Soto L.A."/>
            <person name="Hauser L."/>
            <person name="Land M.L."/>
            <person name="Larimer F.W."/>
            <person name="Malfatti S.A."/>
            <person name="Klotz M.G."/>
            <person name="Bottomley P.J."/>
            <person name="Arp D.J."/>
            <person name="Hickey W.J."/>
        </authorList>
    </citation>
    <scope>NUCLEOTIDE SEQUENCE [LARGE SCALE GENOMIC DNA]</scope>
    <source>
        <strain evidence="6">ATCC 25391 / DSM 10237 / CIP 104748 / NCIMB 11846 / Nb-255</strain>
    </source>
</reference>
<evidence type="ECO:0000259" key="3">
    <source>
        <dbReference type="PROSITE" id="PS51736"/>
    </source>
</evidence>
<dbReference type="AlphaFoldDB" id="Q3SMV6"/>
<dbReference type="Pfam" id="PF07508">
    <property type="entry name" value="Recombinase"/>
    <property type="match status" value="1"/>
</dbReference>
<name>Q3SMV6_NITWN</name>
<dbReference type="CDD" id="cd00338">
    <property type="entry name" value="Ser_Recombinase"/>
    <property type="match status" value="1"/>
</dbReference>
<dbReference type="KEGG" id="nwi:Nwi_3138"/>
<feature type="region of interest" description="Disordered" evidence="2">
    <location>
        <begin position="541"/>
        <end position="561"/>
    </location>
</feature>
<evidence type="ECO:0000313" key="6">
    <source>
        <dbReference type="Proteomes" id="UP000002531"/>
    </source>
</evidence>
<gene>
    <name evidence="5" type="ordered locus">Nwi_3138</name>
</gene>
<dbReference type="InterPro" id="IPR036162">
    <property type="entry name" value="Resolvase-like_N_sf"/>
</dbReference>
<evidence type="ECO:0000313" key="5">
    <source>
        <dbReference type="EMBL" id="ABA06385.1"/>
    </source>
</evidence>
<dbReference type="SMART" id="SM00857">
    <property type="entry name" value="Resolvase"/>
    <property type="match status" value="1"/>
</dbReference>
<dbReference type="PANTHER" id="PTHR30461">
    <property type="entry name" value="DNA-INVERTASE FROM LAMBDOID PROPHAGE"/>
    <property type="match status" value="1"/>
</dbReference>
<dbReference type="InterPro" id="IPR011109">
    <property type="entry name" value="DNA_bind_recombinase_dom"/>
</dbReference>
<dbReference type="GO" id="GO:0003677">
    <property type="term" value="F:DNA binding"/>
    <property type="evidence" value="ECO:0007669"/>
    <property type="project" value="InterPro"/>
</dbReference>
<feature type="domain" description="Resolvase/invertase-type recombinase catalytic" evidence="3">
    <location>
        <begin position="24"/>
        <end position="174"/>
    </location>
</feature>
<dbReference type="PROSITE" id="PS51737">
    <property type="entry name" value="RECOMBINASE_DNA_BIND"/>
    <property type="match status" value="1"/>
</dbReference>
<keyword evidence="6" id="KW-1185">Reference proteome</keyword>
<dbReference type="InterPro" id="IPR006119">
    <property type="entry name" value="Resolv_N"/>
</dbReference>
<feature type="domain" description="Recombinase" evidence="4">
    <location>
        <begin position="182"/>
        <end position="313"/>
    </location>
</feature>
<dbReference type="Gene3D" id="3.90.1750.20">
    <property type="entry name" value="Putative Large Serine Recombinase, Chain B, Domain 2"/>
    <property type="match status" value="1"/>
</dbReference>
<dbReference type="GO" id="GO:0000150">
    <property type="term" value="F:DNA strand exchange activity"/>
    <property type="evidence" value="ECO:0007669"/>
    <property type="project" value="InterPro"/>
</dbReference>
<keyword evidence="1" id="KW-0175">Coiled coil</keyword>
<dbReference type="InterPro" id="IPR025827">
    <property type="entry name" value="Zn_ribbon_recom_dom"/>
</dbReference>
<protein>
    <submittedName>
        <fullName evidence="5">Resolvase</fullName>
    </submittedName>
</protein>
<dbReference type="STRING" id="323098.Nwi_3138"/>
<dbReference type="EMBL" id="CP000115">
    <property type="protein sequence ID" value="ABA06385.1"/>
    <property type="molecule type" value="Genomic_DNA"/>
</dbReference>
<dbReference type="PANTHER" id="PTHR30461:SF23">
    <property type="entry name" value="DNA RECOMBINASE-RELATED"/>
    <property type="match status" value="1"/>
</dbReference>
<dbReference type="Pfam" id="PF00239">
    <property type="entry name" value="Resolvase"/>
    <property type="match status" value="1"/>
</dbReference>
<dbReference type="eggNOG" id="COG1961">
    <property type="taxonomic scope" value="Bacteria"/>
</dbReference>
<dbReference type="SUPFAM" id="SSF53041">
    <property type="entry name" value="Resolvase-like"/>
    <property type="match status" value="1"/>
</dbReference>
<feature type="compositionally biased region" description="Polar residues" evidence="2">
    <location>
        <begin position="541"/>
        <end position="552"/>
    </location>
</feature>
<proteinExistence type="predicted"/>
<feature type="coiled-coil region" evidence="1">
    <location>
        <begin position="411"/>
        <end position="474"/>
    </location>
</feature>
<dbReference type="HOGENOM" id="CLU_010686_18_11_5"/>
<evidence type="ECO:0000256" key="1">
    <source>
        <dbReference type="SAM" id="Coils"/>
    </source>
</evidence>
<dbReference type="RefSeq" id="WP_011316293.1">
    <property type="nucleotide sequence ID" value="NC_007406.1"/>
</dbReference>
<evidence type="ECO:0000259" key="4">
    <source>
        <dbReference type="PROSITE" id="PS51737"/>
    </source>
</evidence>
<dbReference type="Gene3D" id="3.40.50.1390">
    <property type="entry name" value="Resolvase, N-terminal catalytic domain"/>
    <property type="match status" value="1"/>
</dbReference>
<evidence type="ECO:0000256" key="2">
    <source>
        <dbReference type="SAM" id="MobiDB-lite"/>
    </source>
</evidence>
<organism evidence="5 6">
    <name type="scientific">Nitrobacter winogradskyi (strain ATCC 25391 / DSM 10237 / CIP 104748 / NCIMB 11846 / Nb-255)</name>
    <dbReference type="NCBI Taxonomy" id="323098"/>
    <lineage>
        <taxon>Bacteria</taxon>
        <taxon>Pseudomonadati</taxon>
        <taxon>Pseudomonadota</taxon>
        <taxon>Alphaproteobacteria</taxon>
        <taxon>Hyphomicrobiales</taxon>
        <taxon>Nitrobacteraceae</taxon>
        <taxon>Nitrobacter</taxon>
    </lineage>
</organism>
<sequence>MAASEIGISMSVHKAAQTLPSMHRAALYMRVSTGRQAEHDLSIPDQRHQLQSWCRAHGYEPAAEFVEAGASATDDRRPIFQQMIERACDGENAFDVIIVHSYSRFFREAFEQEFYLRKLARHKVRVVSITQPVGDENEPVHAMMRKVIALFDEYQSRENAKHVIRSMKENARQGFWNGATAPLGYKLVEAEKRGTKIKKKLDVDAVEAEYVRLIYKLYLYGDGTSGALGIKEVVKWLNRNGYRTRRGQTFGVAGVHKVLTNTVYIGEWQFNVTSSRTRQRKPDTEIVKIAVPAIIEPHVFEQVQAQLRARSPRVVAPRLTTGPILLTGLAVCATCAGAMTLRTGTSSTGAVHRYYTCSTCARKGKSVCKGRSIPMDKLDGLVTEHLVERLLQPERLAVMLSSLKARRAAKAESENKRIMALQREVSEADERLKRLYRLVEDGVTDLDEVLQGRLSQLKADRDRARAALEATTSRHRADIRIDPALIESFGRTMRENLTTGSTPFRKAYLRTLIDVIEVDDAQIRIKGSKDVLEQAVLASQTGPELRSQMSTKWRTRHDSNV</sequence>
<dbReference type="Pfam" id="PF13408">
    <property type="entry name" value="Zn_ribbon_recom"/>
    <property type="match status" value="1"/>
</dbReference>
<dbReference type="InterPro" id="IPR050639">
    <property type="entry name" value="SSR_resolvase"/>
</dbReference>
<dbReference type="Proteomes" id="UP000002531">
    <property type="component" value="Chromosome"/>
</dbReference>
<dbReference type="PROSITE" id="PS51736">
    <property type="entry name" value="RECOMBINASES_3"/>
    <property type="match status" value="1"/>
</dbReference>